<keyword evidence="1" id="KW-0812">Transmembrane</keyword>
<organism evidence="2 3">
    <name type="scientific">Zymoseptoria tritici ST99CH_1A5</name>
    <dbReference type="NCBI Taxonomy" id="1276529"/>
    <lineage>
        <taxon>Eukaryota</taxon>
        <taxon>Fungi</taxon>
        <taxon>Dikarya</taxon>
        <taxon>Ascomycota</taxon>
        <taxon>Pezizomycotina</taxon>
        <taxon>Dothideomycetes</taxon>
        <taxon>Dothideomycetidae</taxon>
        <taxon>Mycosphaerellales</taxon>
        <taxon>Mycosphaerellaceae</taxon>
        <taxon>Zymoseptoria</taxon>
    </lineage>
</organism>
<dbReference type="Proteomes" id="UP000215453">
    <property type="component" value="Chromosome 6"/>
</dbReference>
<keyword evidence="1" id="KW-0472">Membrane</keyword>
<protein>
    <submittedName>
        <fullName evidence="2">Uncharacterized protein</fullName>
    </submittedName>
</protein>
<gene>
    <name evidence="2" type="ORF">ZT1A5_G6492</name>
</gene>
<sequence>MEQVQQHLEYARNYVLDKLPADRQSRIFLGGASASVAGVVLLPLLYHYSLGRKISHTHPNSSVRQAALECAEISSLPKEIVENAQAYRIAHDKVVKHIPNLVFMKNEELTTNFTKMLRRNMASLSRMPQGWMLWLVLSSPKQRRTFSREYIESLDFEEGDVVCGIYRVAVRTAVHVELELQAPTSDWPISGLTIISLRPRNDGASLISETIQWTKKDSGAILPLERWVGGFLHSFAARWLVVTGGVYLQGLMRKRQKEAEKNDIGMVRMR</sequence>
<name>A0A1Y6LNN9_ZYMTR</name>
<reference evidence="2 3" key="1">
    <citation type="submission" date="2016-10" db="EMBL/GenBank/DDBJ databases">
        <authorList>
            <person name="Varghese N."/>
        </authorList>
    </citation>
    <scope>NUCLEOTIDE SEQUENCE [LARGE SCALE GENOMIC DNA]</scope>
</reference>
<dbReference type="EMBL" id="LT882681">
    <property type="protein sequence ID" value="SMY25050.1"/>
    <property type="molecule type" value="Genomic_DNA"/>
</dbReference>
<dbReference type="AlphaFoldDB" id="A0A1Y6LNN9"/>
<keyword evidence="1" id="KW-1133">Transmembrane helix</keyword>
<accession>A0A1Y6LNN9</accession>
<feature type="transmembrane region" description="Helical" evidence="1">
    <location>
        <begin position="27"/>
        <end position="46"/>
    </location>
</feature>
<evidence type="ECO:0000256" key="1">
    <source>
        <dbReference type="SAM" id="Phobius"/>
    </source>
</evidence>
<evidence type="ECO:0000313" key="2">
    <source>
        <dbReference type="EMBL" id="SMY25050.1"/>
    </source>
</evidence>
<proteinExistence type="predicted"/>
<evidence type="ECO:0000313" key="3">
    <source>
        <dbReference type="Proteomes" id="UP000215453"/>
    </source>
</evidence>